<evidence type="ECO:0000313" key="3">
    <source>
        <dbReference type="Proteomes" id="UP001610334"/>
    </source>
</evidence>
<dbReference type="EMBL" id="JBFXLT010000051">
    <property type="protein sequence ID" value="KAL2812069.1"/>
    <property type="molecule type" value="Genomic_DNA"/>
</dbReference>
<protein>
    <recommendedName>
        <fullName evidence="1">Prion-inhibition and propagation HeLo domain-containing protein</fullName>
    </recommendedName>
</protein>
<dbReference type="Gene3D" id="1.20.120.1020">
    <property type="entry name" value="Prion-inhibition and propagation, HeLo domain"/>
    <property type="match status" value="1"/>
</dbReference>
<organism evidence="2 3">
    <name type="scientific">Aspergillus granulosus</name>
    <dbReference type="NCBI Taxonomy" id="176169"/>
    <lineage>
        <taxon>Eukaryota</taxon>
        <taxon>Fungi</taxon>
        <taxon>Dikarya</taxon>
        <taxon>Ascomycota</taxon>
        <taxon>Pezizomycotina</taxon>
        <taxon>Eurotiomycetes</taxon>
        <taxon>Eurotiomycetidae</taxon>
        <taxon>Eurotiales</taxon>
        <taxon>Aspergillaceae</taxon>
        <taxon>Aspergillus</taxon>
        <taxon>Aspergillus subgen. Nidulantes</taxon>
    </lineage>
</organism>
<comment type="caution">
    <text evidence="2">The sequence shown here is derived from an EMBL/GenBank/DDBJ whole genome shotgun (WGS) entry which is preliminary data.</text>
</comment>
<sequence length="249" mass="27848">MTKLLVNDTFDPFGAMRVYKYVAIMQPIMPDAGSDDGRILRILVLLADAEKVSNKFRLTAKPGEELSIFTSAQMDTEIAALDNRMRQQAARRQKGASLVKLTGWALYDKDLYTNLIENITGLLDNLERTFPAQEAQGSLTVTEIEELSEEIRDKQASMLKILHDLSAGVDRMMHNEMRDLVAAKKISIGSMEVGENARVRDGNFYSSAWKGETSVPKATGEISMESIRVGESARLMNGDTCRDKDDFWD</sequence>
<dbReference type="Pfam" id="PF14479">
    <property type="entry name" value="HeLo"/>
    <property type="match status" value="1"/>
</dbReference>
<feature type="domain" description="Prion-inhibition and propagation HeLo" evidence="1">
    <location>
        <begin position="41"/>
        <end position="152"/>
    </location>
</feature>
<evidence type="ECO:0000259" key="1">
    <source>
        <dbReference type="Pfam" id="PF14479"/>
    </source>
</evidence>
<dbReference type="InterPro" id="IPR038305">
    <property type="entry name" value="HeLo_sf"/>
</dbReference>
<accession>A0ABR4H9Z4</accession>
<proteinExistence type="predicted"/>
<dbReference type="InterPro" id="IPR029498">
    <property type="entry name" value="HeLo_dom"/>
</dbReference>
<gene>
    <name evidence="2" type="ORF">BJX63DRAFT_432881</name>
</gene>
<dbReference type="Proteomes" id="UP001610334">
    <property type="component" value="Unassembled WGS sequence"/>
</dbReference>
<evidence type="ECO:0000313" key="2">
    <source>
        <dbReference type="EMBL" id="KAL2812069.1"/>
    </source>
</evidence>
<keyword evidence="3" id="KW-1185">Reference proteome</keyword>
<name>A0ABR4H9Z4_9EURO</name>
<reference evidence="2 3" key="1">
    <citation type="submission" date="2024-07" db="EMBL/GenBank/DDBJ databases">
        <title>Section-level genome sequencing and comparative genomics of Aspergillus sections Usti and Cavernicolus.</title>
        <authorList>
            <consortium name="Lawrence Berkeley National Laboratory"/>
            <person name="Nybo J.L."/>
            <person name="Vesth T.C."/>
            <person name="Theobald S."/>
            <person name="Frisvad J.C."/>
            <person name="Larsen T.O."/>
            <person name="Kjaerboelling I."/>
            <person name="Rothschild-Mancinelli K."/>
            <person name="Lyhne E.K."/>
            <person name="Kogle M.E."/>
            <person name="Barry K."/>
            <person name="Clum A."/>
            <person name="Na H."/>
            <person name="Ledsgaard L."/>
            <person name="Lin J."/>
            <person name="Lipzen A."/>
            <person name="Kuo A."/>
            <person name="Riley R."/>
            <person name="Mondo S."/>
            <person name="Labutti K."/>
            <person name="Haridas S."/>
            <person name="Pangalinan J."/>
            <person name="Salamov A.A."/>
            <person name="Simmons B.A."/>
            <person name="Magnuson J.K."/>
            <person name="Chen J."/>
            <person name="Drula E."/>
            <person name="Henrissat B."/>
            <person name="Wiebenga A."/>
            <person name="Lubbers R.J."/>
            <person name="Gomes A.C."/>
            <person name="Makela M.R."/>
            <person name="Stajich J."/>
            <person name="Grigoriev I.V."/>
            <person name="Mortensen U.H."/>
            <person name="De Vries R.P."/>
            <person name="Baker S.E."/>
            <person name="Andersen M.R."/>
        </authorList>
    </citation>
    <scope>NUCLEOTIDE SEQUENCE [LARGE SCALE GENOMIC DNA]</scope>
    <source>
        <strain evidence="2 3">CBS 588.65</strain>
    </source>
</reference>